<keyword evidence="4" id="KW-0158">Chromosome</keyword>
<dbReference type="EMBL" id="LRGB01003153">
    <property type="protein sequence ID" value="KZS03961.1"/>
    <property type="molecule type" value="Genomic_DNA"/>
</dbReference>
<dbReference type="AlphaFoldDB" id="A0A164LBC8"/>
<accession>A0A164LBC8</accession>
<dbReference type="GO" id="GO:0000070">
    <property type="term" value="P:mitotic sister chromatid segregation"/>
    <property type="evidence" value="ECO:0007669"/>
    <property type="project" value="TreeGrafter"/>
</dbReference>
<organism evidence="7 8">
    <name type="scientific">Daphnia magna</name>
    <dbReference type="NCBI Taxonomy" id="35525"/>
    <lineage>
        <taxon>Eukaryota</taxon>
        <taxon>Metazoa</taxon>
        <taxon>Ecdysozoa</taxon>
        <taxon>Arthropoda</taxon>
        <taxon>Crustacea</taxon>
        <taxon>Branchiopoda</taxon>
        <taxon>Diplostraca</taxon>
        <taxon>Cladocera</taxon>
        <taxon>Anomopoda</taxon>
        <taxon>Daphniidae</taxon>
        <taxon>Daphnia</taxon>
    </lineage>
</organism>
<gene>
    <name evidence="7" type="ORF">APZ42_033185</name>
</gene>
<comment type="subcellular location">
    <subcellularLocation>
        <location evidence="2">Chromosome</location>
        <location evidence="2">Centromere</location>
    </subcellularLocation>
    <subcellularLocation>
        <location evidence="1">Nucleus</location>
    </subcellularLocation>
</comment>
<reference evidence="7 8" key="1">
    <citation type="submission" date="2016-03" db="EMBL/GenBank/DDBJ databases">
        <title>EvidentialGene: Evidence-directed Construction of Genes on Genomes.</title>
        <authorList>
            <person name="Gilbert D.G."/>
            <person name="Choi J.-H."/>
            <person name="Mockaitis K."/>
            <person name="Colbourne J."/>
            <person name="Pfrender M."/>
        </authorList>
    </citation>
    <scope>NUCLEOTIDE SEQUENCE [LARGE SCALE GENOMIC DNA]</scope>
    <source>
        <strain evidence="7 8">Xinb3</strain>
        <tissue evidence="7">Complete organism</tissue>
    </source>
</reference>
<name>A0A164LBC8_9CRUS</name>
<proteinExistence type="inferred from homology"/>
<keyword evidence="6" id="KW-0137">Centromere</keyword>
<comment type="caution">
    <text evidence="7">The sequence shown here is derived from an EMBL/GenBank/DDBJ whole genome shotgun (WGS) entry which is preliminary data.</text>
</comment>
<keyword evidence="8" id="KW-1185">Reference proteome</keyword>
<keyword evidence="5" id="KW-0539">Nucleus</keyword>
<evidence type="ECO:0000256" key="6">
    <source>
        <dbReference type="ARBA" id="ARBA00023328"/>
    </source>
</evidence>
<dbReference type="GO" id="GO:0034080">
    <property type="term" value="P:CENP-A containing chromatin assembly"/>
    <property type="evidence" value="ECO:0007669"/>
    <property type="project" value="TreeGrafter"/>
</dbReference>
<evidence type="ECO:0000256" key="1">
    <source>
        <dbReference type="ARBA" id="ARBA00004123"/>
    </source>
</evidence>
<comment type="similarity">
    <text evidence="3">Belongs to the CENP-I/CTF3 family.</text>
</comment>
<evidence type="ECO:0000313" key="8">
    <source>
        <dbReference type="Proteomes" id="UP000076858"/>
    </source>
</evidence>
<evidence type="ECO:0000313" key="7">
    <source>
        <dbReference type="EMBL" id="KZS03961.1"/>
    </source>
</evidence>
<dbReference type="PANTHER" id="PTHR48208">
    <property type="entry name" value="CENTROMERE PROTEIN I"/>
    <property type="match status" value="1"/>
</dbReference>
<dbReference type="PANTHER" id="PTHR48208:SF2">
    <property type="entry name" value="CENTROMERE PROTEIN I"/>
    <property type="match status" value="1"/>
</dbReference>
<evidence type="ECO:0000256" key="4">
    <source>
        <dbReference type="ARBA" id="ARBA00022454"/>
    </source>
</evidence>
<evidence type="ECO:0000256" key="5">
    <source>
        <dbReference type="ARBA" id="ARBA00023242"/>
    </source>
</evidence>
<sequence length="680" mass="78319">MPLVLASKTFGLLWSQQPTSCFKSIVNMSCSEDHLNEYQEPLVGNKMTEEEIVKSLLSSSSVRLEDLIPSGPLRSIDAARVATWILCQHAQKRNSMRIMQRIKWLTAVVQYGIVDSLTDLGKLFNPLLQLVFISKYQASICHLLYMIATPNLYQFQIERIMKNANIVGLTKPLAGLLGRLKSLRPDLVPQTVPYQTNTISFPKAPVSMCAGLFALSERIKENAENTNQITFSINSEQKRATKKMRLEIIPRVQHIYLESSSEVDFQKIVPLSQLHRFQDILSKITTVRLPNHIGSLLNKREHHYVLFLRFTPHVDGQLSQWLYLTLRYEFIEKPQSQGREGKTLLLDRIKEFQECTGRKLLAVYNFLSEYLRIWDGIQFSDQILQLLTQITFLPYSDLYNNFLRILEDLFHSCHTPYRLKIIDFCQKLIQNLLIEKFGRAARAKAVFYKSNEAAPEEEIEKLVEGVYVVSEVIRFAERLLNTALMSSTDLSLVLRSLIDVECEFEMPFRTFCQPVTVYSALFSTSPVLVALLCQLLCKYNTLGLKPLMNLSTFPELEDFRRDSLDNASMLNRYIIDVSSCLVYQKAFVSDTNSLLSLTPRSSVKKLSKLGSYKAAFDLKRHPAFMGIAREWIKSKPGYSANAPTEFETYEQIEADSESYIRYLFSYFPTIREYIQEFHRA</sequence>
<dbReference type="STRING" id="35525.A0A164LBC8"/>
<dbReference type="Proteomes" id="UP000076858">
    <property type="component" value="Unassembled WGS sequence"/>
</dbReference>
<evidence type="ECO:0000256" key="2">
    <source>
        <dbReference type="ARBA" id="ARBA00004584"/>
    </source>
</evidence>
<dbReference type="GO" id="GO:0005634">
    <property type="term" value="C:nucleus"/>
    <property type="evidence" value="ECO:0007669"/>
    <property type="project" value="UniProtKB-SubCell"/>
</dbReference>
<protein>
    <submittedName>
        <fullName evidence="7">Centromere protein I</fullName>
    </submittedName>
</protein>
<dbReference type="Pfam" id="PF07778">
    <property type="entry name" value="CENP-I"/>
    <property type="match status" value="1"/>
</dbReference>
<evidence type="ECO:0000256" key="3">
    <source>
        <dbReference type="ARBA" id="ARBA00005470"/>
    </source>
</evidence>
<dbReference type="InterPro" id="IPR012485">
    <property type="entry name" value="CENP-I"/>
</dbReference>
<dbReference type="OrthoDB" id="6347512at2759"/>
<dbReference type="GO" id="GO:0000939">
    <property type="term" value="C:inner kinetochore"/>
    <property type="evidence" value="ECO:0007669"/>
    <property type="project" value="TreeGrafter"/>
</dbReference>